<protein>
    <submittedName>
        <fullName evidence="2">HEPN domain-containing protein</fullName>
    </submittedName>
</protein>
<dbReference type="AlphaFoldDB" id="A0A5C0XP55"/>
<reference evidence="2 3" key="1">
    <citation type="submission" date="2017-08" db="EMBL/GenBank/DDBJ databases">
        <title>Resequencing and Reannotation of the genome of Pyrococcus furiosus type strain DSM3638.</title>
        <authorList>
            <person name="Reichelt R.M."/>
            <person name="Bunk B."/>
        </authorList>
    </citation>
    <scope>NUCLEOTIDE SEQUENCE [LARGE SCALE GENOMIC DNA]</scope>
    <source>
        <strain evidence="2 3">DSM 3638</strain>
    </source>
</reference>
<dbReference type="OrthoDB" id="101044at2157"/>
<dbReference type="EMBL" id="CP023154">
    <property type="protein sequence ID" value="QEK78609.1"/>
    <property type="molecule type" value="Genomic_DNA"/>
</dbReference>
<dbReference type="Gene3D" id="1.20.120.330">
    <property type="entry name" value="Nucleotidyltransferases domain 2"/>
    <property type="match status" value="1"/>
</dbReference>
<dbReference type="PROSITE" id="PS50910">
    <property type="entry name" value="HEPN"/>
    <property type="match status" value="1"/>
</dbReference>
<dbReference type="InterPro" id="IPR007842">
    <property type="entry name" value="HEPN_dom"/>
</dbReference>
<dbReference type="Pfam" id="PF05168">
    <property type="entry name" value="HEPN"/>
    <property type="match status" value="1"/>
</dbReference>
<organism evidence="2 3">
    <name type="scientific">Pyrococcus furiosus (strain ATCC 43587 / DSM 3638 / JCM 8422 / Vc1)</name>
    <dbReference type="NCBI Taxonomy" id="186497"/>
    <lineage>
        <taxon>Archaea</taxon>
        <taxon>Methanobacteriati</taxon>
        <taxon>Methanobacteriota</taxon>
        <taxon>Thermococci</taxon>
        <taxon>Thermococcales</taxon>
        <taxon>Thermococcaceae</taxon>
        <taxon>Pyrococcus</taxon>
    </lineage>
</organism>
<gene>
    <name evidence="2" type="ORF">PFDSM3638_04725</name>
</gene>
<dbReference type="GeneID" id="41712753"/>
<dbReference type="GeneID" id="13301545"/>
<evidence type="ECO:0000313" key="2">
    <source>
        <dbReference type="EMBL" id="QEK78609.1"/>
    </source>
</evidence>
<sequence length="111" mass="13380">MAIFLAEQGLQIYLKAILIKYADLRLKTHSLRELLMSVGKVFEMEERVAEFIKSNRIMLRELEDAYIDARYEPKLYSRKDAEDIIYFVKQVMTFVEELEDEFERKVDQRTY</sequence>
<evidence type="ECO:0000313" key="3">
    <source>
        <dbReference type="Proteomes" id="UP000324354"/>
    </source>
</evidence>
<proteinExistence type="predicted"/>
<evidence type="ECO:0000259" key="1">
    <source>
        <dbReference type="PROSITE" id="PS50910"/>
    </source>
</evidence>
<dbReference type="RefSeq" id="WP_011012079.1">
    <property type="nucleotide sequence ID" value="NC_003413.1"/>
</dbReference>
<name>A0A5C0XP55_PYRFU</name>
<feature type="domain" description="HEPN" evidence="1">
    <location>
        <begin position="1"/>
        <end position="91"/>
    </location>
</feature>
<dbReference type="Proteomes" id="UP000324354">
    <property type="component" value="Chromosome"/>
</dbReference>
<dbReference type="SMART" id="SM00748">
    <property type="entry name" value="HEPN"/>
    <property type="match status" value="1"/>
</dbReference>
<accession>A0A5C0XP55</accession>
<dbReference type="SUPFAM" id="SSF81593">
    <property type="entry name" value="Nucleotidyltransferase substrate binding subunit/domain"/>
    <property type="match status" value="1"/>
</dbReference>